<evidence type="ECO:0000256" key="6">
    <source>
        <dbReference type="HAMAP-Rule" id="MF_00487"/>
    </source>
</evidence>
<dbReference type="STRING" id="388467.A19Y_4463"/>
<dbReference type="Pfam" id="PF02866">
    <property type="entry name" value="Ldh_1_C"/>
    <property type="match status" value="1"/>
</dbReference>
<feature type="binding site" evidence="6 9">
    <location>
        <begin position="50"/>
        <end position="55"/>
    </location>
    <ligand>
        <name>NAD(+)</name>
        <dbReference type="ChEBI" id="CHEBI:57540"/>
    </ligand>
</feature>
<comment type="similarity">
    <text evidence="6">Belongs to the LDH/MDH superfamily. MDH type 3 family.</text>
</comment>
<feature type="binding site" evidence="6 8">
    <location>
        <position position="123"/>
    </location>
    <ligand>
        <name>substrate</name>
    </ligand>
</feature>
<keyword evidence="2 6" id="KW-0816">Tricarboxylic acid cycle</keyword>
<evidence type="ECO:0000259" key="12">
    <source>
        <dbReference type="Pfam" id="PF02866"/>
    </source>
</evidence>
<dbReference type="NCBIfam" id="NF004863">
    <property type="entry name" value="PRK06223.1"/>
    <property type="match status" value="1"/>
</dbReference>
<evidence type="ECO:0000256" key="9">
    <source>
        <dbReference type="PIRSR" id="PIRSR000102-3"/>
    </source>
</evidence>
<feature type="transmembrane region" description="Helical" evidence="10">
    <location>
        <begin position="12"/>
        <end position="37"/>
    </location>
</feature>
<dbReference type="EMBL" id="CM002803">
    <property type="protein sequence ID" value="KEI69112.1"/>
    <property type="molecule type" value="Genomic_DNA"/>
</dbReference>
<dbReference type="EC" id="1.1.1.37" evidence="6"/>
<dbReference type="InterPro" id="IPR011275">
    <property type="entry name" value="Malate_DH_type3"/>
</dbReference>
<keyword evidence="10" id="KW-0472">Membrane</keyword>
<feature type="domain" description="Lactate/malate dehydrogenase C-terminal" evidence="12">
    <location>
        <begin position="188"/>
        <end position="350"/>
    </location>
</feature>
<keyword evidence="3 6" id="KW-0560">Oxidoreductase</keyword>
<feature type="binding site" evidence="6 9">
    <location>
        <begin position="159"/>
        <end position="161"/>
    </location>
    <ligand>
        <name>NAD(+)</name>
        <dbReference type="ChEBI" id="CHEBI:57540"/>
    </ligand>
</feature>
<evidence type="ECO:0000256" key="7">
    <source>
        <dbReference type="PIRSR" id="PIRSR000102-1"/>
    </source>
</evidence>
<dbReference type="eggNOG" id="COG0039">
    <property type="taxonomic scope" value="Bacteria"/>
</dbReference>
<dbReference type="SUPFAM" id="SSF56327">
    <property type="entry name" value="LDH C-terminal domain-like"/>
    <property type="match status" value="1"/>
</dbReference>
<feature type="binding site" evidence="6 9">
    <location>
        <position position="74"/>
    </location>
    <ligand>
        <name>NAD(+)</name>
        <dbReference type="ChEBI" id="CHEBI:57540"/>
    </ligand>
</feature>
<dbReference type="PRINTS" id="PR00086">
    <property type="entry name" value="LLDHDRGNASE"/>
</dbReference>
<dbReference type="GO" id="GO:0006089">
    <property type="term" value="P:lactate metabolic process"/>
    <property type="evidence" value="ECO:0007669"/>
    <property type="project" value="TreeGrafter"/>
</dbReference>
<dbReference type="SUPFAM" id="SSF51735">
    <property type="entry name" value="NAD(P)-binding Rossmann-fold domains"/>
    <property type="match status" value="1"/>
</dbReference>
<dbReference type="GO" id="GO:0004459">
    <property type="term" value="F:L-lactate dehydrogenase (NAD+) activity"/>
    <property type="evidence" value="ECO:0007669"/>
    <property type="project" value="UniProtKB-EC"/>
</dbReference>
<evidence type="ECO:0000256" key="4">
    <source>
        <dbReference type="ARBA" id="ARBA00023027"/>
    </source>
</evidence>
<feature type="binding site" evidence="6 8">
    <location>
        <position position="192"/>
    </location>
    <ligand>
        <name>substrate</name>
    </ligand>
</feature>
<dbReference type="NCBIfam" id="TIGR01763">
    <property type="entry name" value="MalateDH_bact"/>
    <property type="match status" value="1"/>
</dbReference>
<keyword evidence="10" id="KW-1133">Transmembrane helix</keyword>
<dbReference type="FunFam" id="3.90.110.10:FF:000004">
    <property type="entry name" value="Malate dehydrogenase"/>
    <property type="match status" value="1"/>
</dbReference>
<evidence type="ECO:0000313" key="14">
    <source>
        <dbReference type="Proteomes" id="UP000027395"/>
    </source>
</evidence>
<dbReference type="PANTHER" id="PTHR43128:SF16">
    <property type="entry name" value="L-LACTATE DEHYDROGENASE"/>
    <property type="match status" value="1"/>
</dbReference>
<evidence type="ECO:0000256" key="2">
    <source>
        <dbReference type="ARBA" id="ARBA00022532"/>
    </source>
</evidence>
<dbReference type="CDD" id="cd01339">
    <property type="entry name" value="LDH-like_MDH"/>
    <property type="match status" value="1"/>
</dbReference>
<comment type="catalytic activity">
    <reaction evidence="5">
        <text>(S)-lactate + NAD(+) = pyruvate + NADH + H(+)</text>
        <dbReference type="Rhea" id="RHEA:23444"/>
        <dbReference type="ChEBI" id="CHEBI:15361"/>
        <dbReference type="ChEBI" id="CHEBI:15378"/>
        <dbReference type="ChEBI" id="CHEBI:16651"/>
        <dbReference type="ChEBI" id="CHEBI:57540"/>
        <dbReference type="ChEBI" id="CHEBI:57945"/>
        <dbReference type="EC" id="1.1.1.27"/>
    </reaction>
</comment>
<dbReference type="PATRIC" id="fig|388467.6.peg.4402"/>
<accession>A0A073CMF3</accession>
<dbReference type="AlphaFoldDB" id="A0A073CMF3"/>
<dbReference type="Proteomes" id="UP000027395">
    <property type="component" value="Chromosome"/>
</dbReference>
<comment type="similarity">
    <text evidence="1">Belongs to the LDH/MDH superfamily. LDH family.</text>
</comment>
<evidence type="ECO:0000256" key="1">
    <source>
        <dbReference type="ARBA" id="ARBA00006054"/>
    </source>
</evidence>
<gene>
    <name evidence="6 13" type="primary">mdh</name>
    <name evidence="13" type="ORF">A19Y_4463</name>
</gene>
<comment type="catalytic activity">
    <reaction evidence="6">
        <text>(S)-malate + NAD(+) = oxaloacetate + NADH + H(+)</text>
        <dbReference type="Rhea" id="RHEA:21432"/>
        <dbReference type="ChEBI" id="CHEBI:15378"/>
        <dbReference type="ChEBI" id="CHEBI:15589"/>
        <dbReference type="ChEBI" id="CHEBI:16452"/>
        <dbReference type="ChEBI" id="CHEBI:57540"/>
        <dbReference type="ChEBI" id="CHEBI:57945"/>
        <dbReference type="EC" id="1.1.1.37"/>
    </reaction>
</comment>
<feature type="active site" description="Proton acceptor" evidence="6 7">
    <location>
        <position position="216"/>
    </location>
</feature>
<dbReference type="InterPro" id="IPR022383">
    <property type="entry name" value="Lactate/malate_DH_C"/>
</dbReference>
<dbReference type="FunFam" id="3.40.50.720:FF:000018">
    <property type="entry name" value="Malate dehydrogenase"/>
    <property type="match status" value="1"/>
</dbReference>
<evidence type="ECO:0000256" key="8">
    <source>
        <dbReference type="PIRSR" id="PIRSR000102-2"/>
    </source>
</evidence>
<feature type="binding site" evidence="6 9">
    <location>
        <position position="136"/>
    </location>
    <ligand>
        <name>NAD(+)</name>
        <dbReference type="ChEBI" id="CHEBI:57540"/>
    </ligand>
</feature>
<dbReference type="GO" id="GO:0030060">
    <property type="term" value="F:L-malate dehydrogenase (NAD+) activity"/>
    <property type="evidence" value="ECO:0007669"/>
    <property type="project" value="UniProtKB-UniRule"/>
</dbReference>
<evidence type="ECO:0000256" key="5">
    <source>
        <dbReference type="ARBA" id="ARBA00049258"/>
    </source>
</evidence>
<dbReference type="HOGENOM" id="CLU_045401_2_1_3"/>
<keyword evidence="10" id="KW-0812">Transmembrane</keyword>
<sequence>MRISIILPITYYLLPITYYLLPITYYLLPIMLSIPFFPPSCHSTRVSIIGAGKVGSTLAQRIIEQNIANVVLLDILEGVPQGIALDLMQAGSVEGHDRQITGTNDYRDTANSDIIVITAGKPRIPGMKRDNLISINAKIVVDAAQKSIQYSPDAVFIIVTNPLDIMTYIAWQATKIEPHRVMGMAGVLDSSRFQTFIAMELGMSMANIHATVLGSHGDLMVPLPRYTTVNGIPITELIDQKTINKIVERTRQGGGEIVQLLKTGGAYFAPASSIRIMVESILRQQLRLLPACSYLQGEYGLNDIFLGVPAWLGCRGVERILELDLTESEHQALMECSTSVRAGINQALEFLG</sequence>
<organism evidence="13 14">
    <name type="scientific">Planktothrix agardhii (strain NIVA-CYA 126/8)</name>
    <dbReference type="NCBI Taxonomy" id="388467"/>
    <lineage>
        <taxon>Bacteria</taxon>
        <taxon>Bacillati</taxon>
        <taxon>Cyanobacteriota</taxon>
        <taxon>Cyanophyceae</taxon>
        <taxon>Oscillatoriophycideae</taxon>
        <taxon>Oscillatoriales</taxon>
        <taxon>Microcoleaceae</taxon>
        <taxon>Planktothrix</taxon>
    </lineage>
</organism>
<dbReference type="InterPro" id="IPR015955">
    <property type="entry name" value="Lactate_DH/Glyco_Ohase_4_C"/>
</dbReference>
<dbReference type="HAMAP" id="MF_00487">
    <property type="entry name" value="Malate_dehydrog_3"/>
    <property type="match status" value="1"/>
</dbReference>
<protein>
    <recommendedName>
        <fullName evidence="6">Malate dehydrogenase</fullName>
        <ecNumber evidence="6">1.1.1.37</ecNumber>
    </recommendedName>
</protein>
<comment type="function">
    <text evidence="6">Catalyzes the reversible oxidation of malate to oxaloacetate.</text>
</comment>
<keyword evidence="4 6" id="KW-0520">NAD</keyword>
<feature type="binding site" evidence="6 8">
    <location>
        <position position="161"/>
    </location>
    <ligand>
        <name>substrate</name>
    </ligand>
</feature>
<dbReference type="InterPro" id="IPR001557">
    <property type="entry name" value="L-lactate/malate_DH"/>
</dbReference>
<name>A0A073CMF3_PLAA1</name>
<proteinExistence type="inferred from homology"/>
<feature type="domain" description="Lactate/malate dehydrogenase N-terminal" evidence="11">
    <location>
        <begin position="45"/>
        <end position="183"/>
    </location>
</feature>
<evidence type="ECO:0000256" key="3">
    <source>
        <dbReference type="ARBA" id="ARBA00023002"/>
    </source>
</evidence>
<dbReference type="InterPro" id="IPR001236">
    <property type="entry name" value="Lactate/malate_DH_N"/>
</dbReference>
<keyword evidence="14" id="KW-1185">Reference proteome</keyword>
<reference evidence="13 14" key="1">
    <citation type="journal article" date="2014" name="Appl. Environ. Microbiol.">
        <title>Elucidation of insertion elements encoded on plasmids and in vitro construction of shuttle vectors from the toxic cyanobacterium Planktothrix.</title>
        <authorList>
            <person name="Christiansen G."/>
            <person name="Goesmann A."/>
            <person name="Kurmayer R."/>
        </authorList>
    </citation>
    <scope>NUCLEOTIDE SEQUENCE [LARGE SCALE GENOMIC DNA]</scope>
    <source>
        <strain evidence="13 14">NIVA-CYA 126/8</strain>
    </source>
</reference>
<dbReference type="GO" id="GO:0006099">
    <property type="term" value="P:tricarboxylic acid cycle"/>
    <property type="evidence" value="ECO:0007669"/>
    <property type="project" value="UniProtKB-UniRule"/>
</dbReference>
<dbReference type="InterPro" id="IPR036291">
    <property type="entry name" value="NAD(P)-bd_dom_sf"/>
</dbReference>
<dbReference type="PIRSF" id="PIRSF000102">
    <property type="entry name" value="Lac_mal_DH"/>
    <property type="match status" value="1"/>
</dbReference>
<feature type="binding site" evidence="6 8">
    <location>
        <position position="129"/>
    </location>
    <ligand>
        <name>substrate</name>
    </ligand>
</feature>
<dbReference type="Pfam" id="PF00056">
    <property type="entry name" value="Ldh_1_N"/>
    <property type="match status" value="1"/>
</dbReference>
<evidence type="ECO:0000256" key="10">
    <source>
        <dbReference type="SAM" id="Phobius"/>
    </source>
</evidence>
<dbReference type="Gene3D" id="3.40.50.720">
    <property type="entry name" value="NAD(P)-binding Rossmann-like Domain"/>
    <property type="match status" value="1"/>
</dbReference>
<dbReference type="PANTHER" id="PTHR43128">
    <property type="entry name" value="L-2-HYDROXYCARBOXYLATE DEHYDROGENASE (NAD(P)(+))"/>
    <property type="match status" value="1"/>
</dbReference>
<dbReference type="Gene3D" id="3.90.110.10">
    <property type="entry name" value="Lactate dehydrogenase/glycoside hydrolase, family 4, C-terminal"/>
    <property type="match status" value="1"/>
</dbReference>
<evidence type="ECO:0000313" key="13">
    <source>
        <dbReference type="EMBL" id="KEI69112.1"/>
    </source>
</evidence>
<evidence type="ECO:0000259" key="11">
    <source>
        <dbReference type="Pfam" id="PF00056"/>
    </source>
</evidence>